<dbReference type="Proteomes" id="UP000002774">
    <property type="component" value="Chromosome"/>
</dbReference>
<reference evidence="1" key="1">
    <citation type="submission" date="2011-09" db="EMBL/GenBank/DDBJ databases">
        <title>The permanent draft genome of Mucilaginibacter paludis DSM 18603.</title>
        <authorList>
            <consortium name="US DOE Joint Genome Institute (JGI-PGF)"/>
            <person name="Lucas S."/>
            <person name="Han J."/>
            <person name="Lapidus A."/>
            <person name="Bruce D."/>
            <person name="Goodwin L."/>
            <person name="Pitluck S."/>
            <person name="Peters L."/>
            <person name="Kyrpides N."/>
            <person name="Mavromatis K."/>
            <person name="Ivanova N."/>
            <person name="Mikhailova N."/>
            <person name="Held B."/>
            <person name="Detter J.C."/>
            <person name="Tapia R."/>
            <person name="Han C."/>
            <person name="Land M."/>
            <person name="Hauser L."/>
            <person name="Markowitz V."/>
            <person name="Cheng J.-F."/>
            <person name="Hugenholtz P."/>
            <person name="Woyke T."/>
            <person name="Wu D."/>
            <person name="Tindall B."/>
            <person name="Brambilla E."/>
            <person name="Klenk H.-P."/>
            <person name="Eisen J.A."/>
        </authorList>
    </citation>
    <scope>NUCLEOTIDE SEQUENCE [LARGE SCALE GENOMIC DNA]</scope>
    <source>
        <strain evidence="1">DSM 18603</strain>
    </source>
</reference>
<sequence>MYDSSLKAKWDYENSIAFAEELAEERGIEKGIEKGREQGREEGRKEIKYDVAKEMKKEGIPDAQIAKFTKLPISVIEDL</sequence>
<dbReference type="HOGENOM" id="CLU_059548_4_2_10"/>
<dbReference type="AlphaFoldDB" id="H1YF09"/>
<dbReference type="eggNOG" id="COG5464">
    <property type="taxonomic scope" value="Bacteria"/>
</dbReference>
<proteinExistence type="predicted"/>
<evidence type="ECO:0008006" key="3">
    <source>
        <dbReference type="Google" id="ProtNLM"/>
    </source>
</evidence>
<evidence type="ECO:0000313" key="1">
    <source>
        <dbReference type="EMBL" id="EHQ25262.1"/>
    </source>
</evidence>
<gene>
    <name evidence="1" type="ORF">Mucpa_1092</name>
</gene>
<name>H1YF09_9SPHI</name>
<dbReference type="EMBL" id="CM001403">
    <property type="protein sequence ID" value="EHQ25262.1"/>
    <property type="molecule type" value="Genomic_DNA"/>
</dbReference>
<accession>H1YF09</accession>
<organism evidence="1 2">
    <name type="scientific">Mucilaginibacter paludis DSM 18603</name>
    <dbReference type="NCBI Taxonomy" id="714943"/>
    <lineage>
        <taxon>Bacteria</taxon>
        <taxon>Pseudomonadati</taxon>
        <taxon>Bacteroidota</taxon>
        <taxon>Sphingobacteriia</taxon>
        <taxon>Sphingobacteriales</taxon>
        <taxon>Sphingobacteriaceae</taxon>
        <taxon>Mucilaginibacter</taxon>
    </lineage>
</organism>
<evidence type="ECO:0000313" key="2">
    <source>
        <dbReference type="Proteomes" id="UP000002774"/>
    </source>
</evidence>
<protein>
    <recommendedName>
        <fullName evidence="3">Transposase</fullName>
    </recommendedName>
</protein>
<dbReference type="RefSeq" id="WP_008504948.1">
    <property type="nucleotide sequence ID" value="NZ_CM001403.1"/>
</dbReference>
<keyword evidence="2" id="KW-1185">Reference proteome</keyword>